<evidence type="ECO:0000256" key="2">
    <source>
        <dbReference type="ARBA" id="ARBA00006727"/>
    </source>
</evidence>
<dbReference type="InterPro" id="IPR011701">
    <property type="entry name" value="MFS"/>
</dbReference>
<dbReference type="GO" id="GO:0022857">
    <property type="term" value="F:transmembrane transporter activity"/>
    <property type="evidence" value="ECO:0007669"/>
    <property type="project" value="InterPro"/>
</dbReference>
<dbReference type="Pfam" id="PF07690">
    <property type="entry name" value="MFS_1"/>
    <property type="match status" value="1"/>
</dbReference>
<dbReference type="EMBL" id="ML178871">
    <property type="protein sequence ID" value="TFK95900.1"/>
    <property type="molecule type" value="Genomic_DNA"/>
</dbReference>
<dbReference type="GO" id="GO:0016020">
    <property type="term" value="C:membrane"/>
    <property type="evidence" value="ECO:0007669"/>
    <property type="project" value="UniProtKB-SubCell"/>
</dbReference>
<feature type="transmembrane region" description="Helical" evidence="3">
    <location>
        <begin position="376"/>
        <end position="395"/>
    </location>
</feature>
<name>A0A5C3Q6B0_9AGAR</name>
<feature type="transmembrane region" description="Helical" evidence="3">
    <location>
        <begin position="283"/>
        <end position="301"/>
    </location>
</feature>
<feature type="domain" description="Major facilitator superfamily (MFS) profile" evidence="4">
    <location>
        <begin position="217"/>
        <end position="404"/>
    </location>
</feature>
<feature type="transmembrane region" description="Helical" evidence="3">
    <location>
        <begin position="110"/>
        <end position="134"/>
    </location>
</feature>
<comment type="similarity">
    <text evidence="2">Belongs to the major facilitator superfamily. Monocarboxylate porter (TC 2.A.1.13) family.</text>
</comment>
<keyword evidence="6" id="KW-1185">Reference proteome</keyword>
<keyword evidence="3" id="KW-0472">Membrane</keyword>
<dbReference type="PROSITE" id="PS50850">
    <property type="entry name" value="MFS"/>
    <property type="match status" value="1"/>
</dbReference>
<dbReference type="AlphaFoldDB" id="A0A5C3Q6B0"/>
<dbReference type="InterPro" id="IPR020846">
    <property type="entry name" value="MFS_dom"/>
</dbReference>
<evidence type="ECO:0000259" key="4">
    <source>
        <dbReference type="PROSITE" id="PS50850"/>
    </source>
</evidence>
<reference evidence="5 6" key="1">
    <citation type="journal article" date="2019" name="Nat. Ecol. Evol.">
        <title>Megaphylogeny resolves global patterns of mushroom evolution.</title>
        <authorList>
            <person name="Varga T."/>
            <person name="Krizsan K."/>
            <person name="Foldi C."/>
            <person name="Dima B."/>
            <person name="Sanchez-Garcia M."/>
            <person name="Sanchez-Ramirez S."/>
            <person name="Szollosi G.J."/>
            <person name="Szarkandi J.G."/>
            <person name="Papp V."/>
            <person name="Albert L."/>
            <person name="Andreopoulos W."/>
            <person name="Angelini C."/>
            <person name="Antonin V."/>
            <person name="Barry K.W."/>
            <person name="Bougher N.L."/>
            <person name="Buchanan P."/>
            <person name="Buyck B."/>
            <person name="Bense V."/>
            <person name="Catcheside P."/>
            <person name="Chovatia M."/>
            <person name="Cooper J."/>
            <person name="Damon W."/>
            <person name="Desjardin D."/>
            <person name="Finy P."/>
            <person name="Geml J."/>
            <person name="Haridas S."/>
            <person name="Hughes K."/>
            <person name="Justo A."/>
            <person name="Karasinski D."/>
            <person name="Kautmanova I."/>
            <person name="Kiss B."/>
            <person name="Kocsube S."/>
            <person name="Kotiranta H."/>
            <person name="LaButti K.M."/>
            <person name="Lechner B.E."/>
            <person name="Liimatainen K."/>
            <person name="Lipzen A."/>
            <person name="Lukacs Z."/>
            <person name="Mihaltcheva S."/>
            <person name="Morgado L.N."/>
            <person name="Niskanen T."/>
            <person name="Noordeloos M.E."/>
            <person name="Ohm R.A."/>
            <person name="Ortiz-Santana B."/>
            <person name="Ovrebo C."/>
            <person name="Racz N."/>
            <person name="Riley R."/>
            <person name="Savchenko A."/>
            <person name="Shiryaev A."/>
            <person name="Soop K."/>
            <person name="Spirin V."/>
            <person name="Szebenyi C."/>
            <person name="Tomsovsky M."/>
            <person name="Tulloss R.E."/>
            <person name="Uehling J."/>
            <person name="Grigoriev I.V."/>
            <person name="Vagvolgyi C."/>
            <person name="Papp T."/>
            <person name="Martin F.M."/>
            <person name="Miettinen O."/>
            <person name="Hibbett D.S."/>
            <person name="Nagy L.G."/>
        </authorList>
    </citation>
    <scope>NUCLEOTIDE SEQUENCE [LARGE SCALE GENOMIC DNA]</scope>
    <source>
        <strain evidence="5 6">CBS 309.79</strain>
    </source>
</reference>
<organism evidence="5 6">
    <name type="scientific">Pterulicium gracile</name>
    <dbReference type="NCBI Taxonomy" id="1884261"/>
    <lineage>
        <taxon>Eukaryota</taxon>
        <taxon>Fungi</taxon>
        <taxon>Dikarya</taxon>
        <taxon>Basidiomycota</taxon>
        <taxon>Agaricomycotina</taxon>
        <taxon>Agaricomycetes</taxon>
        <taxon>Agaricomycetidae</taxon>
        <taxon>Agaricales</taxon>
        <taxon>Pleurotineae</taxon>
        <taxon>Pterulaceae</taxon>
        <taxon>Pterulicium</taxon>
    </lineage>
</organism>
<feature type="transmembrane region" description="Helical" evidence="3">
    <location>
        <begin position="87"/>
        <end position="104"/>
    </location>
</feature>
<dbReference type="SUPFAM" id="SSF103473">
    <property type="entry name" value="MFS general substrate transporter"/>
    <property type="match status" value="1"/>
</dbReference>
<feature type="transmembrane region" description="Helical" evidence="3">
    <location>
        <begin position="307"/>
        <end position="330"/>
    </location>
</feature>
<feature type="transmembrane region" description="Helical" evidence="3">
    <location>
        <begin position="141"/>
        <end position="162"/>
    </location>
</feature>
<feature type="transmembrane region" description="Helical" evidence="3">
    <location>
        <begin position="174"/>
        <end position="194"/>
    </location>
</feature>
<dbReference type="PANTHER" id="PTHR11360:SF234">
    <property type="entry name" value="MFS-TYPE TRANSPORTER DBAD-RELATED"/>
    <property type="match status" value="1"/>
</dbReference>
<keyword evidence="3" id="KW-0812">Transmembrane</keyword>
<sequence>MVKQSGPDDFPDGGLRAWLVVLGTVCGTFVTFGYFAAWGVFQTYYEEVALPGRSSSDIAWIGSMQFSLSFMPGILTGRMFDLGYFKVPYFICSVLLVASTVLVAECTEYWHFLLCQGLATGGIYGPTMGCLAHYFKRRRGLALGFAAAGSGMGGIIFPIAARRLIENEKVGFKWTMRIIALILSFALVIGNLTLKRRLPPKNLNSGLINWSSFKSPAFSTYCIASFLAWHGLFTMLTYLDISATRVGIDPDFSFYLLSILNAGSLLGRLASGPLMDRFGCINTIGPLTMLSSIMTIAWPHIRTINGLIPVSIVYGFGSGAYVATFLGAVFDLGPVEEAGQRTGLVLTIGALGALAGPPTSGAIYEASGGYPALGGYAGAISFLGVFVMYITRYYVLGGKFIGKV</sequence>
<dbReference type="Gene3D" id="1.20.1250.20">
    <property type="entry name" value="MFS general substrate transporter like domains"/>
    <property type="match status" value="1"/>
</dbReference>
<feature type="transmembrane region" description="Helical" evidence="3">
    <location>
        <begin position="342"/>
        <end position="364"/>
    </location>
</feature>
<evidence type="ECO:0000256" key="3">
    <source>
        <dbReference type="SAM" id="Phobius"/>
    </source>
</evidence>
<dbReference type="OrthoDB" id="6509908at2759"/>
<feature type="transmembrane region" description="Helical" evidence="3">
    <location>
        <begin position="17"/>
        <end position="38"/>
    </location>
</feature>
<dbReference type="InterPro" id="IPR036259">
    <property type="entry name" value="MFS_trans_sf"/>
</dbReference>
<gene>
    <name evidence="5" type="ORF">BDV98DRAFT_614519</name>
</gene>
<protein>
    <submittedName>
        <fullName evidence="5">MFS general substrate transporter</fullName>
    </submittedName>
</protein>
<keyword evidence="3" id="KW-1133">Transmembrane helix</keyword>
<comment type="subcellular location">
    <subcellularLocation>
        <location evidence="1">Membrane</location>
        <topology evidence="1">Multi-pass membrane protein</topology>
    </subcellularLocation>
</comment>
<evidence type="ECO:0000313" key="5">
    <source>
        <dbReference type="EMBL" id="TFK95900.1"/>
    </source>
</evidence>
<proteinExistence type="inferred from homology"/>
<dbReference type="Proteomes" id="UP000305067">
    <property type="component" value="Unassembled WGS sequence"/>
</dbReference>
<dbReference type="PANTHER" id="PTHR11360">
    <property type="entry name" value="MONOCARBOXYLATE TRANSPORTER"/>
    <property type="match status" value="1"/>
</dbReference>
<evidence type="ECO:0000256" key="1">
    <source>
        <dbReference type="ARBA" id="ARBA00004141"/>
    </source>
</evidence>
<accession>A0A5C3Q6B0</accession>
<evidence type="ECO:0000313" key="6">
    <source>
        <dbReference type="Proteomes" id="UP000305067"/>
    </source>
</evidence>
<feature type="transmembrane region" description="Helical" evidence="3">
    <location>
        <begin position="215"/>
        <end position="232"/>
    </location>
</feature>
<feature type="transmembrane region" description="Helical" evidence="3">
    <location>
        <begin position="252"/>
        <end position="271"/>
    </location>
</feature>
<dbReference type="InterPro" id="IPR050327">
    <property type="entry name" value="Proton-linked_MCT"/>
</dbReference>